<dbReference type="EMBL" id="CDGG01000001">
    <property type="protein sequence ID" value="CEI82027.1"/>
    <property type="molecule type" value="Genomic_DNA"/>
</dbReference>
<name>A0A0A1MQW4_9BACI</name>
<dbReference type="AlphaFoldDB" id="A0A0A1MQW4"/>
<evidence type="ECO:0000313" key="1">
    <source>
        <dbReference type="EMBL" id="CEI82027.1"/>
    </source>
</evidence>
<sequence length="58" mass="6469">MLSMYPSHGTALLKQGGNFALSFLIAQKIKMKLTILTNVDVVGRGNLIWYFRQKKIGG</sequence>
<organism evidence="1 2">
    <name type="scientific">Oceanobacillus oncorhynchi</name>
    <dbReference type="NCBI Taxonomy" id="545501"/>
    <lineage>
        <taxon>Bacteria</taxon>
        <taxon>Bacillati</taxon>
        <taxon>Bacillota</taxon>
        <taxon>Bacilli</taxon>
        <taxon>Bacillales</taxon>
        <taxon>Bacillaceae</taxon>
        <taxon>Oceanobacillus</taxon>
    </lineage>
</organism>
<dbReference type="Proteomes" id="UP000040453">
    <property type="component" value="Unassembled WGS sequence"/>
</dbReference>
<dbReference type="STRING" id="545501.BN997_01882"/>
<protein>
    <submittedName>
        <fullName evidence="1">Uncharacterized protein</fullName>
    </submittedName>
</protein>
<keyword evidence="2" id="KW-1185">Reference proteome</keyword>
<reference evidence="1 2" key="1">
    <citation type="submission" date="2014-11" db="EMBL/GenBank/DDBJ databases">
        <authorList>
            <person name="Urmite Genomes Urmite Genomes"/>
        </authorList>
    </citation>
    <scope>NUCLEOTIDE SEQUENCE [LARGE SCALE GENOMIC DNA]</scope>
    <source>
        <strain evidence="1 2">Oc5</strain>
    </source>
</reference>
<proteinExistence type="predicted"/>
<accession>A0A0A1MQW4</accession>
<evidence type="ECO:0000313" key="2">
    <source>
        <dbReference type="Proteomes" id="UP000040453"/>
    </source>
</evidence>
<gene>
    <name evidence="1" type="ORF">BN997_01882</name>
</gene>